<evidence type="ECO:0000256" key="2">
    <source>
        <dbReference type="ARBA" id="ARBA00022475"/>
    </source>
</evidence>
<feature type="transmembrane region" description="Helical" evidence="6">
    <location>
        <begin position="92"/>
        <end position="125"/>
    </location>
</feature>
<feature type="transmembrane region" description="Helical" evidence="6">
    <location>
        <begin position="316"/>
        <end position="339"/>
    </location>
</feature>
<protein>
    <submittedName>
        <fullName evidence="7">MFS transporter</fullName>
    </submittedName>
</protein>
<dbReference type="AlphaFoldDB" id="A0A4R5AEG3"/>
<keyword evidence="3 6" id="KW-0812">Transmembrane</keyword>
<dbReference type="Gene3D" id="1.20.1250.20">
    <property type="entry name" value="MFS general substrate transporter like domains"/>
    <property type="match status" value="1"/>
</dbReference>
<evidence type="ECO:0000256" key="1">
    <source>
        <dbReference type="ARBA" id="ARBA00004651"/>
    </source>
</evidence>
<dbReference type="SUPFAM" id="SSF103473">
    <property type="entry name" value="MFS general substrate transporter"/>
    <property type="match status" value="1"/>
</dbReference>
<evidence type="ECO:0000256" key="3">
    <source>
        <dbReference type="ARBA" id="ARBA00022692"/>
    </source>
</evidence>
<keyword evidence="5 6" id="KW-0472">Membrane</keyword>
<sequence>MEALVSTPSPLRQRDFRLLLLGQTTSQFGAQVSGIAIPLLAVVTLGASALEAGLLAAASTVAFAVIGLPAGAWIDRLRRRPVLIAADVARALLLATIPLAAVAGVVTVTQLIVVALLTGVARVFFDIGYQSYLPVVIGRDRVLAGNSAMETVRASGQFAGPGLGGWLTGLLGGAIVVLIQVVTFAVSAAALAAIRTPEPAPSRAERTHLRAEIRAGLAFVRHTPALRATALTSAVANFCFAVAAAVSMIFMARTLELPPSAIGLIVAAGSATVLAAAAVTPWLSRRVGSARLAWLCLTVTGPAGLLIPLAEPGWTAIAFLIVGIGAGEVGQIIYAIASVSLRQRITPDELLGRVNATMRVLIMGAFPLGGLAGGVLGELAGPRATLWVVGVLTLLTPLPVWWALRGVRDVDDLGPAGR</sequence>
<comment type="subcellular location">
    <subcellularLocation>
        <location evidence="1">Cell membrane</location>
        <topology evidence="1">Multi-pass membrane protein</topology>
    </subcellularLocation>
</comment>
<feature type="transmembrane region" description="Helical" evidence="6">
    <location>
        <begin position="261"/>
        <end position="280"/>
    </location>
</feature>
<reference evidence="7 8" key="1">
    <citation type="submission" date="2019-02" db="EMBL/GenBank/DDBJ databases">
        <title>Draft genome sequences of novel Actinobacteria.</title>
        <authorList>
            <person name="Sahin N."/>
            <person name="Ay H."/>
            <person name="Saygin H."/>
        </authorList>
    </citation>
    <scope>NUCLEOTIDE SEQUENCE [LARGE SCALE GENOMIC DNA]</scope>
    <source>
        <strain evidence="7 8">8K307</strain>
    </source>
</reference>
<dbReference type="PANTHER" id="PTHR23513">
    <property type="entry name" value="INTEGRAL MEMBRANE EFFLUX PROTEIN-RELATED"/>
    <property type="match status" value="1"/>
</dbReference>
<evidence type="ECO:0000256" key="5">
    <source>
        <dbReference type="ARBA" id="ARBA00023136"/>
    </source>
</evidence>
<organism evidence="7 8">
    <name type="scientific">Jiangella aurantiaca</name>
    <dbReference type="NCBI Taxonomy" id="2530373"/>
    <lineage>
        <taxon>Bacteria</taxon>
        <taxon>Bacillati</taxon>
        <taxon>Actinomycetota</taxon>
        <taxon>Actinomycetes</taxon>
        <taxon>Jiangellales</taxon>
        <taxon>Jiangellaceae</taxon>
        <taxon>Jiangella</taxon>
    </lineage>
</organism>
<feature type="transmembrane region" description="Helical" evidence="6">
    <location>
        <begin position="386"/>
        <end position="404"/>
    </location>
</feature>
<feature type="transmembrane region" description="Helical" evidence="6">
    <location>
        <begin position="53"/>
        <end position="72"/>
    </location>
</feature>
<gene>
    <name evidence="7" type="ORF">E1262_12135</name>
</gene>
<dbReference type="OrthoDB" id="9815525at2"/>
<feature type="transmembrane region" description="Helical" evidence="6">
    <location>
        <begin position="28"/>
        <end position="47"/>
    </location>
</feature>
<evidence type="ECO:0000256" key="4">
    <source>
        <dbReference type="ARBA" id="ARBA00022989"/>
    </source>
</evidence>
<dbReference type="EMBL" id="SMLB01000013">
    <property type="protein sequence ID" value="TDD69696.1"/>
    <property type="molecule type" value="Genomic_DNA"/>
</dbReference>
<evidence type="ECO:0000256" key="6">
    <source>
        <dbReference type="SAM" id="Phobius"/>
    </source>
</evidence>
<dbReference type="GO" id="GO:0022857">
    <property type="term" value="F:transmembrane transporter activity"/>
    <property type="evidence" value="ECO:0007669"/>
    <property type="project" value="InterPro"/>
</dbReference>
<evidence type="ECO:0000313" key="8">
    <source>
        <dbReference type="Proteomes" id="UP000295217"/>
    </source>
</evidence>
<dbReference type="CDD" id="cd06173">
    <property type="entry name" value="MFS_MefA_like"/>
    <property type="match status" value="1"/>
</dbReference>
<comment type="caution">
    <text evidence="7">The sequence shown here is derived from an EMBL/GenBank/DDBJ whole genome shotgun (WGS) entry which is preliminary data.</text>
</comment>
<evidence type="ECO:0000313" key="7">
    <source>
        <dbReference type="EMBL" id="TDD69696.1"/>
    </source>
</evidence>
<dbReference type="PANTHER" id="PTHR23513:SF6">
    <property type="entry name" value="MAJOR FACILITATOR SUPERFAMILY ASSOCIATED DOMAIN-CONTAINING PROTEIN"/>
    <property type="match status" value="1"/>
</dbReference>
<dbReference type="InterPro" id="IPR036259">
    <property type="entry name" value="MFS_trans_sf"/>
</dbReference>
<dbReference type="Pfam" id="PF07690">
    <property type="entry name" value="MFS_1"/>
    <property type="match status" value="1"/>
</dbReference>
<name>A0A4R5AEG3_9ACTN</name>
<keyword evidence="8" id="KW-1185">Reference proteome</keyword>
<feature type="transmembrane region" description="Helical" evidence="6">
    <location>
        <begin position="292"/>
        <end position="310"/>
    </location>
</feature>
<keyword evidence="4 6" id="KW-1133">Transmembrane helix</keyword>
<feature type="transmembrane region" description="Helical" evidence="6">
    <location>
        <begin position="360"/>
        <end position="380"/>
    </location>
</feature>
<dbReference type="GO" id="GO:0005886">
    <property type="term" value="C:plasma membrane"/>
    <property type="evidence" value="ECO:0007669"/>
    <property type="project" value="UniProtKB-SubCell"/>
</dbReference>
<feature type="transmembrane region" description="Helical" evidence="6">
    <location>
        <begin position="234"/>
        <end position="255"/>
    </location>
</feature>
<dbReference type="Proteomes" id="UP000295217">
    <property type="component" value="Unassembled WGS sequence"/>
</dbReference>
<keyword evidence="2" id="KW-1003">Cell membrane</keyword>
<proteinExistence type="predicted"/>
<accession>A0A4R5AEG3</accession>
<feature type="transmembrane region" description="Helical" evidence="6">
    <location>
        <begin position="170"/>
        <end position="194"/>
    </location>
</feature>
<dbReference type="InterPro" id="IPR011701">
    <property type="entry name" value="MFS"/>
</dbReference>